<evidence type="ECO:0000313" key="1">
    <source>
        <dbReference type="EMBL" id="QDV25504.1"/>
    </source>
</evidence>
<evidence type="ECO:0008006" key="3">
    <source>
        <dbReference type="Google" id="ProtNLM"/>
    </source>
</evidence>
<organism evidence="1 2">
    <name type="scientific">Aureliella helgolandensis</name>
    <dbReference type="NCBI Taxonomy" id="2527968"/>
    <lineage>
        <taxon>Bacteria</taxon>
        <taxon>Pseudomonadati</taxon>
        <taxon>Planctomycetota</taxon>
        <taxon>Planctomycetia</taxon>
        <taxon>Pirellulales</taxon>
        <taxon>Pirellulaceae</taxon>
        <taxon>Aureliella</taxon>
    </lineage>
</organism>
<dbReference type="EMBL" id="CP036298">
    <property type="protein sequence ID" value="QDV25504.1"/>
    <property type="molecule type" value="Genomic_DNA"/>
</dbReference>
<dbReference type="Pfam" id="PF07394">
    <property type="entry name" value="DUF1501"/>
    <property type="match status" value="1"/>
</dbReference>
<dbReference type="Proteomes" id="UP000318017">
    <property type="component" value="Chromosome"/>
</dbReference>
<dbReference type="InterPro" id="IPR017850">
    <property type="entry name" value="Alkaline_phosphatase_core_sf"/>
</dbReference>
<gene>
    <name evidence="1" type="ORF">Q31a_38300</name>
</gene>
<keyword evidence="2" id="KW-1185">Reference proteome</keyword>
<accession>A0A518GA88</accession>
<dbReference type="Gene3D" id="3.40.720.10">
    <property type="entry name" value="Alkaline Phosphatase, subunit A"/>
    <property type="match status" value="1"/>
</dbReference>
<dbReference type="SUPFAM" id="SSF53649">
    <property type="entry name" value="Alkaline phosphatase-like"/>
    <property type="match status" value="1"/>
</dbReference>
<protein>
    <recommendedName>
        <fullName evidence="3">DUF1501 domain-containing protein</fullName>
    </recommendedName>
</protein>
<dbReference type="PANTHER" id="PTHR43737:SF1">
    <property type="entry name" value="DUF1501 DOMAIN-CONTAINING PROTEIN"/>
    <property type="match status" value="1"/>
</dbReference>
<evidence type="ECO:0000313" key="2">
    <source>
        <dbReference type="Proteomes" id="UP000318017"/>
    </source>
</evidence>
<sequence>MLTNFPAQSHFPCGHTRREFVWQMGGGFAGLALSSLLAREQFFERHLHAAQSDRPRLALPAKAKSCIFLMMNGAPSQVDTFDYKPELLKYAGKQLPEDKSYKNSGGRKVGYLTPAWRPFRPGGESGLMISDYFPKVRQHADKLAVINSCHTDSHAHGSALVQMNTGKTFIGRPSLGAWCVYGLGSGNQDLPGYVVILDKRGGPISGQPNWASGFMPANYQGTLFRPVGDPILDLQGPQHLSREAQRDQLDLLQQLNAEHLRSRSGGDELAARIKSYELAYRMQAEAPEAVDLAQESAETLQMYGVGQQPTDEYGRNCLVARRLVERGVRFVQLYSGGGHLEETWDAHESIEKNHGQHASEVDQPIAALLTDLEQRGLLDETLVVWGGEFGRMPFSEGKDAPGRNHNPYGFTMWMAGAGVRGGINYGETDEFGFQAVKDRVHLHDLHATILHLMGLDHETLHYFHQGREETLTDVGGRVVTGVLA</sequence>
<dbReference type="KEGG" id="ahel:Q31a_38300"/>
<dbReference type="RefSeq" id="WP_145080659.1">
    <property type="nucleotide sequence ID" value="NZ_CP036298.1"/>
</dbReference>
<proteinExistence type="predicted"/>
<reference evidence="1 2" key="1">
    <citation type="submission" date="2019-02" db="EMBL/GenBank/DDBJ databases">
        <title>Deep-cultivation of Planctomycetes and their phenomic and genomic characterization uncovers novel biology.</title>
        <authorList>
            <person name="Wiegand S."/>
            <person name="Jogler M."/>
            <person name="Boedeker C."/>
            <person name="Pinto D."/>
            <person name="Vollmers J."/>
            <person name="Rivas-Marin E."/>
            <person name="Kohn T."/>
            <person name="Peeters S.H."/>
            <person name="Heuer A."/>
            <person name="Rast P."/>
            <person name="Oberbeckmann S."/>
            <person name="Bunk B."/>
            <person name="Jeske O."/>
            <person name="Meyerdierks A."/>
            <person name="Storesund J.E."/>
            <person name="Kallscheuer N."/>
            <person name="Luecker S."/>
            <person name="Lage O.M."/>
            <person name="Pohl T."/>
            <person name="Merkel B.J."/>
            <person name="Hornburger P."/>
            <person name="Mueller R.-W."/>
            <person name="Bruemmer F."/>
            <person name="Labrenz M."/>
            <person name="Spormann A.M."/>
            <person name="Op den Camp H."/>
            <person name="Overmann J."/>
            <person name="Amann R."/>
            <person name="Jetten M.S.M."/>
            <person name="Mascher T."/>
            <person name="Medema M.H."/>
            <person name="Devos D.P."/>
            <person name="Kaster A.-K."/>
            <person name="Ovreas L."/>
            <person name="Rohde M."/>
            <person name="Galperin M.Y."/>
            <person name="Jogler C."/>
        </authorList>
    </citation>
    <scope>NUCLEOTIDE SEQUENCE [LARGE SCALE GENOMIC DNA]</scope>
    <source>
        <strain evidence="1 2">Q31a</strain>
    </source>
</reference>
<dbReference type="InterPro" id="IPR010869">
    <property type="entry name" value="DUF1501"/>
</dbReference>
<dbReference type="AlphaFoldDB" id="A0A518GA88"/>
<dbReference type="OrthoDB" id="127333at2"/>
<name>A0A518GA88_9BACT</name>
<dbReference type="PANTHER" id="PTHR43737">
    <property type="entry name" value="BLL7424 PROTEIN"/>
    <property type="match status" value="1"/>
</dbReference>